<dbReference type="AlphaFoldDB" id="A0AAD7Y0C4"/>
<dbReference type="PANTHER" id="PTHR24173">
    <property type="entry name" value="ANKYRIN REPEAT CONTAINING"/>
    <property type="match status" value="1"/>
</dbReference>
<evidence type="ECO:0000256" key="2">
    <source>
        <dbReference type="ARBA" id="ARBA00022737"/>
    </source>
</evidence>
<dbReference type="SUPFAM" id="SSF48403">
    <property type="entry name" value="Ankyrin repeat"/>
    <property type="match status" value="1"/>
</dbReference>
<dbReference type="InterPro" id="IPR001841">
    <property type="entry name" value="Znf_RING"/>
</dbReference>
<dbReference type="InterPro" id="IPR011011">
    <property type="entry name" value="Znf_FYVE_PHD"/>
</dbReference>
<evidence type="ECO:0000256" key="3">
    <source>
        <dbReference type="ARBA" id="ARBA00022771"/>
    </source>
</evidence>
<feature type="repeat" description="ANK" evidence="6">
    <location>
        <begin position="128"/>
        <end position="152"/>
    </location>
</feature>
<dbReference type="GeneID" id="83211817"/>
<dbReference type="InterPro" id="IPR017455">
    <property type="entry name" value="Znf_FYVE-rel"/>
</dbReference>
<dbReference type="SMART" id="SM00248">
    <property type="entry name" value="ANK"/>
    <property type="match status" value="5"/>
</dbReference>
<dbReference type="Gene3D" id="3.30.40.10">
    <property type="entry name" value="Zinc/RING finger domain, C3HC4 (zinc finger)"/>
    <property type="match status" value="2"/>
</dbReference>
<dbReference type="PROSITE" id="PS50178">
    <property type="entry name" value="ZF_FYVE"/>
    <property type="match status" value="1"/>
</dbReference>
<evidence type="ECO:0000256" key="6">
    <source>
        <dbReference type="PROSITE-ProRule" id="PRU00023"/>
    </source>
</evidence>
<evidence type="ECO:0000256" key="7">
    <source>
        <dbReference type="PROSITE-ProRule" id="PRU00175"/>
    </source>
</evidence>
<keyword evidence="3 7" id="KW-0863">Zinc-finger</keyword>
<protein>
    <recommendedName>
        <fullName evidence="13">Fyve-domain-containing protein</fullName>
    </recommendedName>
</protein>
<dbReference type="CDD" id="cd16489">
    <property type="entry name" value="mRING-CH-C4HC2H_ZNRF"/>
    <property type="match status" value="1"/>
</dbReference>
<dbReference type="Pfam" id="PF12796">
    <property type="entry name" value="Ank_2"/>
    <property type="match status" value="1"/>
</dbReference>
<dbReference type="EMBL" id="JARTCD010000016">
    <property type="protein sequence ID" value="KAJ8659811.1"/>
    <property type="molecule type" value="Genomic_DNA"/>
</dbReference>
<sequence>MAIRCVQSLTIPPTSNAKPFTATPQHAHLELVEPAARGDLALVQELIDANKDPDKPNPTTGLRPLHYAASRGYLDICIALIEKAGASVDGVDTEDETALLKAAYAGHLPVVQYLINEAKADATHQDKDGWTVLHNACSCGHLAMVRFLIRHGGADLDVNAVSRLGHTPLINAASKGDLAIVEYLLHEADADPLQRNAFGETAYDAAAAAGSAYVCQVLEAAERYWSEQSHEPYDVLRSHVTVPVILHENQRATSSFLAIGKPTFSAAALTRNDQRGAWSLYPSGETTTKSHVRLPQQTSWFWLSDWTVDFSHPIADSYGWQYSRSFDEEDENWTSIMPTSTSGWVRRRRWVRIMKRRVEEVLYAPLNTHEQQQVVDEYTNNVSPLDAGHEQHRNLGSFHHVDHQSISGNNNISTGSSSSSSSSSNSNYAPAASGTVSMTLTKAQSVFVGCQTHVQSVEPEPPRNPSSISSPRPSLQSTRSSSLSRIAYVWERNEQAPNCRRCGRWFNFLVRRHHCRRCGLVVCDKCSTNRVMLPFSHIVQDPAVPMEQHYQISLQPQRLCDGCFEELSRPRGTSSNSRPTSVRMGRSSSVQSIMMECPVCGRGLDEFGSMDEQEQHVQTCLNANTPAALSGIRYVVYKLALDSALLGQECVICFEEFIQGDTMARLSCLCTFHHRCIHAWFTKGKECPIHSQ</sequence>
<feature type="repeat" description="ANK" evidence="6">
    <location>
        <begin position="60"/>
        <end position="93"/>
    </location>
</feature>
<accession>A0AAD7Y0C4</accession>
<feature type="domain" description="FYVE-type" evidence="10">
    <location>
        <begin position="493"/>
        <end position="568"/>
    </location>
</feature>
<evidence type="ECO:0008006" key="13">
    <source>
        <dbReference type="Google" id="ProtNLM"/>
    </source>
</evidence>
<dbReference type="InterPro" id="IPR002110">
    <property type="entry name" value="Ankyrin_rpt"/>
</dbReference>
<evidence type="ECO:0000256" key="1">
    <source>
        <dbReference type="ARBA" id="ARBA00022723"/>
    </source>
</evidence>
<keyword evidence="5 6" id="KW-0040">ANK repeat</keyword>
<organism evidence="11 12">
    <name type="scientific">Lichtheimia ornata</name>
    <dbReference type="NCBI Taxonomy" id="688661"/>
    <lineage>
        <taxon>Eukaryota</taxon>
        <taxon>Fungi</taxon>
        <taxon>Fungi incertae sedis</taxon>
        <taxon>Mucoromycota</taxon>
        <taxon>Mucoromycotina</taxon>
        <taxon>Mucoromycetes</taxon>
        <taxon>Mucorales</taxon>
        <taxon>Lichtheimiaceae</taxon>
        <taxon>Lichtheimia</taxon>
    </lineage>
</organism>
<name>A0AAD7Y0C4_9FUNG</name>
<evidence type="ECO:0000256" key="8">
    <source>
        <dbReference type="SAM" id="MobiDB-lite"/>
    </source>
</evidence>
<dbReference type="Pfam" id="PF13639">
    <property type="entry name" value="zf-RING_2"/>
    <property type="match status" value="1"/>
</dbReference>
<dbReference type="Pfam" id="PF13637">
    <property type="entry name" value="Ank_4"/>
    <property type="match status" value="1"/>
</dbReference>
<evidence type="ECO:0000259" key="9">
    <source>
        <dbReference type="PROSITE" id="PS50089"/>
    </source>
</evidence>
<gene>
    <name evidence="11" type="ORF">O0I10_004404</name>
</gene>
<comment type="caution">
    <text evidence="11">The sequence shown here is derived from an EMBL/GenBank/DDBJ whole genome shotgun (WGS) entry which is preliminary data.</text>
</comment>
<feature type="region of interest" description="Disordered" evidence="8">
    <location>
        <begin position="455"/>
        <end position="479"/>
    </location>
</feature>
<feature type="compositionally biased region" description="Low complexity" evidence="8">
    <location>
        <begin position="405"/>
        <end position="427"/>
    </location>
</feature>
<evidence type="ECO:0000256" key="5">
    <source>
        <dbReference type="ARBA" id="ARBA00023043"/>
    </source>
</evidence>
<dbReference type="RefSeq" id="XP_058344724.1">
    <property type="nucleotide sequence ID" value="XM_058484463.1"/>
</dbReference>
<dbReference type="Gene3D" id="1.25.40.20">
    <property type="entry name" value="Ankyrin repeat-containing domain"/>
    <property type="match status" value="2"/>
</dbReference>
<keyword evidence="2" id="KW-0677">Repeat</keyword>
<dbReference type="PANTHER" id="PTHR24173:SF74">
    <property type="entry name" value="ANKYRIN REPEAT DOMAIN-CONTAINING PROTEIN 16"/>
    <property type="match status" value="1"/>
</dbReference>
<feature type="domain" description="RING-type" evidence="9">
    <location>
        <begin position="650"/>
        <end position="691"/>
    </location>
</feature>
<dbReference type="InterPro" id="IPR000306">
    <property type="entry name" value="Znf_FYVE"/>
</dbReference>
<proteinExistence type="predicted"/>
<keyword evidence="12" id="KW-1185">Reference proteome</keyword>
<dbReference type="PROSITE" id="PS50088">
    <property type="entry name" value="ANK_REPEAT"/>
    <property type="match status" value="2"/>
</dbReference>
<dbReference type="GO" id="GO:0008270">
    <property type="term" value="F:zinc ion binding"/>
    <property type="evidence" value="ECO:0007669"/>
    <property type="project" value="UniProtKB-KW"/>
</dbReference>
<dbReference type="SUPFAM" id="SSF57903">
    <property type="entry name" value="FYVE/PHD zinc finger"/>
    <property type="match status" value="1"/>
</dbReference>
<dbReference type="SUPFAM" id="SSF57850">
    <property type="entry name" value="RING/U-box"/>
    <property type="match status" value="1"/>
</dbReference>
<evidence type="ECO:0000259" key="10">
    <source>
        <dbReference type="PROSITE" id="PS50178"/>
    </source>
</evidence>
<feature type="compositionally biased region" description="Low complexity" evidence="8">
    <location>
        <begin position="465"/>
        <end position="479"/>
    </location>
</feature>
<dbReference type="PROSITE" id="PS50297">
    <property type="entry name" value="ANK_REP_REGION"/>
    <property type="match status" value="2"/>
</dbReference>
<dbReference type="PROSITE" id="PS50089">
    <property type="entry name" value="ZF_RING_2"/>
    <property type="match status" value="1"/>
</dbReference>
<evidence type="ECO:0000313" key="12">
    <source>
        <dbReference type="Proteomes" id="UP001234581"/>
    </source>
</evidence>
<keyword evidence="4" id="KW-0862">Zinc</keyword>
<keyword evidence="1" id="KW-0479">Metal-binding</keyword>
<dbReference type="Proteomes" id="UP001234581">
    <property type="component" value="Unassembled WGS sequence"/>
</dbReference>
<evidence type="ECO:0000313" key="11">
    <source>
        <dbReference type="EMBL" id="KAJ8659811.1"/>
    </source>
</evidence>
<dbReference type="InterPro" id="IPR036770">
    <property type="entry name" value="Ankyrin_rpt-contain_sf"/>
</dbReference>
<dbReference type="Pfam" id="PF01363">
    <property type="entry name" value="FYVE"/>
    <property type="match status" value="1"/>
</dbReference>
<dbReference type="InterPro" id="IPR013083">
    <property type="entry name" value="Znf_RING/FYVE/PHD"/>
</dbReference>
<evidence type="ECO:0000256" key="4">
    <source>
        <dbReference type="ARBA" id="ARBA00022833"/>
    </source>
</evidence>
<dbReference type="SMART" id="SM00064">
    <property type="entry name" value="FYVE"/>
    <property type="match status" value="1"/>
</dbReference>
<feature type="region of interest" description="Disordered" evidence="8">
    <location>
        <begin position="401"/>
        <end position="432"/>
    </location>
</feature>
<reference evidence="11 12" key="1">
    <citation type="submission" date="2023-03" db="EMBL/GenBank/DDBJ databases">
        <title>Genome sequence of Lichtheimia ornata CBS 291.66.</title>
        <authorList>
            <person name="Mohabir J.T."/>
            <person name="Shea T.P."/>
            <person name="Kurbessoian T."/>
            <person name="Berby B."/>
            <person name="Fontaine J."/>
            <person name="Livny J."/>
            <person name="Gnirke A."/>
            <person name="Stajich J.E."/>
            <person name="Cuomo C.A."/>
        </authorList>
    </citation>
    <scope>NUCLEOTIDE SEQUENCE [LARGE SCALE GENOMIC DNA]</scope>
    <source>
        <strain evidence="11">CBS 291.66</strain>
    </source>
</reference>